<reference evidence="2" key="1">
    <citation type="submission" date="2019-08" db="EMBL/GenBank/DDBJ databases">
        <authorList>
            <person name="Kucharzyk K."/>
            <person name="Murdoch R.W."/>
            <person name="Higgins S."/>
            <person name="Loffler F."/>
        </authorList>
    </citation>
    <scope>NUCLEOTIDE SEQUENCE</scope>
</reference>
<feature type="region of interest" description="Disordered" evidence="1">
    <location>
        <begin position="1"/>
        <end position="22"/>
    </location>
</feature>
<feature type="region of interest" description="Disordered" evidence="1">
    <location>
        <begin position="35"/>
        <end position="63"/>
    </location>
</feature>
<feature type="region of interest" description="Disordered" evidence="1">
    <location>
        <begin position="92"/>
        <end position="148"/>
    </location>
</feature>
<evidence type="ECO:0000313" key="2">
    <source>
        <dbReference type="EMBL" id="MPM31103.1"/>
    </source>
</evidence>
<protein>
    <submittedName>
        <fullName evidence="2">Uncharacterized protein</fullName>
    </submittedName>
</protein>
<feature type="compositionally biased region" description="Basic and acidic residues" evidence="1">
    <location>
        <begin position="8"/>
        <end position="22"/>
    </location>
</feature>
<comment type="caution">
    <text evidence="2">The sequence shown here is derived from an EMBL/GenBank/DDBJ whole genome shotgun (WGS) entry which is preliminary data.</text>
</comment>
<name>A0A644YXA6_9ZZZZ</name>
<evidence type="ECO:0000256" key="1">
    <source>
        <dbReference type="SAM" id="MobiDB-lite"/>
    </source>
</evidence>
<sequence length="148" mass="14867">MAGLGDGGRQRLADHAGEDDVGRVADQLGADDVEGHAGRRHHHHQHDQRPFRAQVAEQPAQRGAEVRRLLGRAPTHHVTGAAAGATAALGPELRALGGGDPAARSGPGRGPGRCGGGGRGGGGRGPGRLCGAHAAASSALSWDSTISR</sequence>
<dbReference type="EMBL" id="VSSQ01005980">
    <property type="protein sequence ID" value="MPM31103.1"/>
    <property type="molecule type" value="Genomic_DNA"/>
</dbReference>
<gene>
    <name evidence="2" type="ORF">SDC9_77656</name>
</gene>
<feature type="compositionally biased region" description="Gly residues" evidence="1">
    <location>
        <begin position="107"/>
        <end position="128"/>
    </location>
</feature>
<organism evidence="2">
    <name type="scientific">bioreactor metagenome</name>
    <dbReference type="NCBI Taxonomy" id="1076179"/>
    <lineage>
        <taxon>unclassified sequences</taxon>
        <taxon>metagenomes</taxon>
        <taxon>ecological metagenomes</taxon>
    </lineage>
</organism>
<proteinExistence type="predicted"/>
<dbReference type="AlphaFoldDB" id="A0A644YXA6"/>
<feature type="compositionally biased region" description="Polar residues" evidence="1">
    <location>
        <begin position="138"/>
        <end position="148"/>
    </location>
</feature>
<accession>A0A644YXA6</accession>